<dbReference type="AlphaFoldDB" id="A0AAD6YB48"/>
<protein>
    <submittedName>
        <fullName evidence="1">Uncharacterized protein</fullName>
    </submittedName>
</protein>
<name>A0AAD6YB48_9AGAR</name>
<proteinExistence type="predicted"/>
<organism evidence="1 2">
    <name type="scientific">Mycena pura</name>
    <dbReference type="NCBI Taxonomy" id="153505"/>
    <lineage>
        <taxon>Eukaryota</taxon>
        <taxon>Fungi</taxon>
        <taxon>Dikarya</taxon>
        <taxon>Basidiomycota</taxon>
        <taxon>Agaricomycotina</taxon>
        <taxon>Agaricomycetes</taxon>
        <taxon>Agaricomycetidae</taxon>
        <taxon>Agaricales</taxon>
        <taxon>Marasmiineae</taxon>
        <taxon>Mycenaceae</taxon>
        <taxon>Mycena</taxon>
    </lineage>
</organism>
<evidence type="ECO:0000313" key="2">
    <source>
        <dbReference type="Proteomes" id="UP001219525"/>
    </source>
</evidence>
<sequence length="269" mass="27542">MAIFAIIPSVAAATLRSTAAVAEGPAFVVHAAAALEVGEGGLDMGVGSPQVLVHAVKCLTSGILEHGHGFCVRAAPASRRAPQNTPIHADHSINCLRPTAGLKHECAQGERGPGVLEGLLRGHVGVESFVVVADVLNNKFVRVDVVHITYGGLAGWGGSVVVTPESSKGRSESGASNEVHKRRGAGVRGVGGLGADVNLGYVDIDLVSDCSAEVRNSLNGVPARTRQMGQYTGAMHLMVLAPLEVPLVTDSGQKVIARVGENGPPVVGV</sequence>
<comment type="caution">
    <text evidence="1">The sequence shown here is derived from an EMBL/GenBank/DDBJ whole genome shotgun (WGS) entry which is preliminary data.</text>
</comment>
<reference evidence="1" key="1">
    <citation type="submission" date="2023-03" db="EMBL/GenBank/DDBJ databases">
        <title>Massive genome expansion in bonnet fungi (Mycena s.s.) driven by repeated elements and novel gene families across ecological guilds.</title>
        <authorList>
            <consortium name="Lawrence Berkeley National Laboratory"/>
            <person name="Harder C.B."/>
            <person name="Miyauchi S."/>
            <person name="Viragh M."/>
            <person name="Kuo A."/>
            <person name="Thoen E."/>
            <person name="Andreopoulos B."/>
            <person name="Lu D."/>
            <person name="Skrede I."/>
            <person name="Drula E."/>
            <person name="Henrissat B."/>
            <person name="Morin E."/>
            <person name="Kohler A."/>
            <person name="Barry K."/>
            <person name="LaButti K."/>
            <person name="Morin E."/>
            <person name="Salamov A."/>
            <person name="Lipzen A."/>
            <person name="Mereny Z."/>
            <person name="Hegedus B."/>
            <person name="Baldrian P."/>
            <person name="Stursova M."/>
            <person name="Weitz H."/>
            <person name="Taylor A."/>
            <person name="Grigoriev I.V."/>
            <person name="Nagy L.G."/>
            <person name="Martin F."/>
            <person name="Kauserud H."/>
        </authorList>
    </citation>
    <scope>NUCLEOTIDE SEQUENCE</scope>
    <source>
        <strain evidence="1">9144</strain>
    </source>
</reference>
<dbReference type="EMBL" id="JARJCW010000038">
    <property type="protein sequence ID" value="KAJ7206820.1"/>
    <property type="molecule type" value="Genomic_DNA"/>
</dbReference>
<accession>A0AAD6YB48</accession>
<gene>
    <name evidence="1" type="ORF">GGX14DRAFT_396749</name>
</gene>
<evidence type="ECO:0000313" key="1">
    <source>
        <dbReference type="EMBL" id="KAJ7206820.1"/>
    </source>
</evidence>
<keyword evidence="2" id="KW-1185">Reference proteome</keyword>
<dbReference type="Proteomes" id="UP001219525">
    <property type="component" value="Unassembled WGS sequence"/>
</dbReference>